<evidence type="ECO:0000256" key="1">
    <source>
        <dbReference type="PROSITE-ProRule" id="PRU00473"/>
    </source>
</evidence>
<evidence type="ECO:0000313" key="5">
    <source>
        <dbReference type="EMBL" id="MTI24254.1"/>
    </source>
</evidence>
<reference evidence="5 6" key="1">
    <citation type="submission" date="2019-02" db="EMBL/GenBank/DDBJ databases">
        <authorList>
            <person name="Goldberg S.R."/>
            <person name="Haltli B.A."/>
            <person name="Correa H."/>
            <person name="Russell K.G."/>
        </authorList>
    </citation>
    <scope>NUCLEOTIDE SEQUENCE [LARGE SCALE GENOMIC DNA]</scope>
    <source>
        <strain evidence="5 6">JCM 16186</strain>
    </source>
</reference>
<evidence type="ECO:0000313" key="6">
    <source>
        <dbReference type="Proteomes" id="UP000798808"/>
    </source>
</evidence>
<keyword evidence="6" id="KW-1185">Reference proteome</keyword>
<gene>
    <name evidence="5" type="ORF">E1163_04780</name>
</gene>
<dbReference type="PROSITE" id="PS51724">
    <property type="entry name" value="SPOR"/>
    <property type="match status" value="1"/>
</dbReference>
<accession>A0ABW9RJJ1</accession>
<name>A0ABW9RJJ1_9BACT</name>
<evidence type="ECO:0000256" key="2">
    <source>
        <dbReference type="SAM" id="SignalP"/>
    </source>
</evidence>
<dbReference type="InterPro" id="IPR006665">
    <property type="entry name" value="OmpA-like"/>
</dbReference>
<protein>
    <submittedName>
        <fullName evidence="5">OmpA family protein</fullName>
    </submittedName>
</protein>
<dbReference type="EMBL" id="SMLW01000388">
    <property type="protein sequence ID" value="MTI24254.1"/>
    <property type="molecule type" value="Genomic_DNA"/>
</dbReference>
<dbReference type="Proteomes" id="UP000798808">
    <property type="component" value="Unassembled WGS sequence"/>
</dbReference>
<feature type="chain" id="PRO_5045106193" evidence="2">
    <location>
        <begin position="30"/>
        <end position="427"/>
    </location>
</feature>
<dbReference type="RefSeq" id="WP_155170061.1">
    <property type="nucleotide sequence ID" value="NZ_BAAAFL010000021.1"/>
</dbReference>
<keyword evidence="2" id="KW-0732">Signal</keyword>
<evidence type="ECO:0000259" key="4">
    <source>
        <dbReference type="PROSITE" id="PS51724"/>
    </source>
</evidence>
<dbReference type="SUPFAM" id="SSF110997">
    <property type="entry name" value="Sporulation related repeat"/>
    <property type="match status" value="1"/>
</dbReference>
<dbReference type="CDD" id="cd07185">
    <property type="entry name" value="OmpA_C-like"/>
    <property type="match status" value="1"/>
</dbReference>
<feature type="domain" description="SPOR" evidence="4">
    <location>
        <begin position="36"/>
        <end position="113"/>
    </location>
</feature>
<dbReference type="InterPro" id="IPR007730">
    <property type="entry name" value="SPOR-like_dom"/>
</dbReference>
<comment type="caution">
    <text evidence="5">The sequence shown here is derived from an EMBL/GenBank/DDBJ whole genome shotgun (WGS) entry which is preliminary data.</text>
</comment>
<dbReference type="Pfam" id="PF00691">
    <property type="entry name" value="OmpA"/>
    <property type="match status" value="1"/>
</dbReference>
<dbReference type="InterPro" id="IPR036737">
    <property type="entry name" value="OmpA-like_sf"/>
</dbReference>
<dbReference type="Gene3D" id="3.30.1330.60">
    <property type="entry name" value="OmpA-like domain"/>
    <property type="match status" value="1"/>
</dbReference>
<evidence type="ECO:0000259" key="3">
    <source>
        <dbReference type="PROSITE" id="PS51123"/>
    </source>
</evidence>
<feature type="domain" description="OmpA-like" evidence="3">
    <location>
        <begin position="289"/>
        <end position="427"/>
    </location>
</feature>
<keyword evidence="1" id="KW-0472">Membrane</keyword>
<dbReference type="SUPFAM" id="SSF103088">
    <property type="entry name" value="OmpA-like"/>
    <property type="match status" value="1"/>
</dbReference>
<organism evidence="5 6">
    <name type="scientific">Fulvivirga kasyanovii</name>
    <dbReference type="NCBI Taxonomy" id="396812"/>
    <lineage>
        <taxon>Bacteria</taxon>
        <taxon>Pseudomonadati</taxon>
        <taxon>Bacteroidota</taxon>
        <taxon>Cytophagia</taxon>
        <taxon>Cytophagales</taxon>
        <taxon>Fulvivirgaceae</taxon>
        <taxon>Fulvivirga</taxon>
    </lineage>
</organism>
<feature type="signal peptide" evidence="2">
    <location>
        <begin position="1"/>
        <end position="29"/>
    </location>
</feature>
<dbReference type="PROSITE" id="PS51123">
    <property type="entry name" value="OMPA_2"/>
    <property type="match status" value="1"/>
</dbReference>
<proteinExistence type="predicted"/>
<sequence length="427" mass="48903">MITQILTGRLRFLPLIFTVWLAFPHAGSASENGKEPNSVETSYVVIGAFAYQNNAIRFTAYAREKSLDANYALNPNRNLYYVYVFSSPNVTAAIEEVHRVRAMEGFDDAWVYQGSLGESTMSTPTVKTYKEEDIEQVDEEYEAETETEELDDEVYQDDEPVSEEVEPVLEEDEPEIVEAVADSGIDKKEGYYYLYFNAINKKTLKEVNGNIKILDLERIKEIGQGKTHEIVELRDPNNGTRRIKLISDIFGFREVQHELDLDDPVNDTTQAYTSVVGDSIIVDFELQRFKKGDVIVMYNVYFFIDAAIMKPESVYELNSFLDMLQENENLKVMIHGHTNGNSHGKIIHLNPDDKNFFNINANHQETVGSAKKLSLFRAETIKEWMLQQGISEDRIEVKGWGGKRMLYDKFDPQAHKNVRVEVEILAD</sequence>
<dbReference type="InterPro" id="IPR036680">
    <property type="entry name" value="SPOR-like_sf"/>
</dbReference>